<gene>
    <name evidence="2" type="ORF">Pcinc_020411</name>
</gene>
<comment type="caution">
    <text evidence="2">The sequence shown here is derived from an EMBL/GenBank/DDBJ whole genome shotgun (WGS) entry which is preliminary data.</text>
</comment>
<evidence type="ECO:0000259" key="1">
    <source>
        <dbReference type="PROSITE" id="PS50191"/>
    </source>
</evidence>
<reference evidence="2" key="1">
    <citation type="submission" date="2023-10" db="EMBL/GenBank/DDBJ databases">
        <title>Genome assemblies of two species of porcelain crab, Petrolisthes cinctipes and Petrolisthes manimaculis (Anomura: Porcellanidae).</title>
        <authorList>
            <person name="Angst P."/>
        </authorList>
    </citation>
    <scope>NUCLEOTIDE SEQUENCE</scope>
    <source>
        <strain evidence="2">PB745_01</strain>
        <tissue evidence="2">Gill</tissue>
    </source>
</reference>
<keyword evidence="3" id="KW-1185">Reference proteome</keyword>
<dbReference type="PANTHER" id="PTHR46590:SF1">
    <property type="entry name" value="PHOSPHATIDYLINOSITOL TRANSFER PROTEIN CSR1"/>
    <property type="match status" value="1"/>
</dbReference>
<feature type="domain" description="CRAL-TRIO" evidence="1">
    <location>
        <begin position="141"/>
        <end position="279"/>
    </location>
</feature>
<organism evidence="2 3">
    <name type="scientific">Petrolisthes cinctipes</name>
    <name type="common">Flat porcelain crab</name>
    <dbReference type="NCBI Taxonomy" id="88211"/>
    <lineage>
        <taxon>Eukaryota</taxon>
        <taxon>Metazoa</taxon>
        <taxon>Ecdysozoa</taxon>
        <taxon>Arthropoda</taxon>
        <taxon>Crustacea</taxon>
        <taxon>Multicrustacea</taxon>
        <taxon>Malacostraca</taxon>
        <taxon>Eumalacostraca</taxon>
        <taxon>Eucarida</taxon>
        <taxon>Decapoda</taxon>
        <taxon>Pleocyemata</taxon>
        <taxon>Anomura</taxon>
        <taxon>Galatheoidea</taxon>
        <taxon>Porcellanidae</taxon>
        <taxon>Petrolisthes</taxon>
    </lineage>
</organism>
<dbReference type="InterPro" id="IPR036273">
    <property type="entry name" value="CRAL/TRIO_N_dom_sf"/>
</dbReference>
<dbReference type="SUPFAM" id="SSF52087">
    <property type="entry name" value="CRAL/TRIO domain"/>
    <property type="match status" value="1"/>
</dbReference>
<dbReference type="InterPro" id="IPR001251">
    <property type="entry name" value="CRAL-TRIO_dom"/>
</dbReference>
<dbReference type="EMBL" id="JAWQEG010002084">
    <property type="protein sequence ID" value="KAK3874661.1"/>
    <property type="molecule type" value="Genomic_DNA"/>
</dbReference>
<dbReference type="InterPro" id="IPR036865">
    <property type="entry name" value="CRAL-TRIO_dom_sf"/>
</dbReference>
<dbReference type="PROSITE" id="PS50191">
    <property type="entry name" value="CRAL_TRIO"/>
    <property type="match status" value="1"/>
</dbReference>
<sequence length="279" mass="32209">MFDIDDSAALPVQVKVTVRDEEAIGDTRNIEVEQGRRLLQATTGQPKWCISFLSLLVKLCGRIMSELQELKERVAGVSNNIHHLKIDDKLLKRYLTAFRSVSEAYKRILETDRWRGEFGAAKLTSEIPGVKRIHNTQICTILEERDRKGRPVVVVSVRNHSFQNRNMDDMTKYIVYTLDSLCARCQEDGLDNTCIVFDMRDFSLTCMDYPATRKLFQIMSDHYPERLGSCLIVNSPYLFNACWMIISTWIDENTASKIKFVKSEELSPYIDRDILPKDL</sequence>
<dbReference type="SUPFAM" id="SSF46938">
    <property type="entry name" value="CRAL/TRIO N-terminal domain"/>
    <property type="match status" value="1"/>
</dbReference>
<dbReference type="AlphaFoldDB" id="A0AAE1FJG5"/>
<dbReference type="SMART" id="SM00516">
    <property type="entry name" value="SEC14"/>
    <property type="match status" value="1"/>
</dbReference>
<accession>A0AAE1FJG5</accession>
<proteinExistence type="predicted"/>
<dbReference type="InterPro" id="IPR052432">
    <property type="entry name" value="PITP/CRAL-TRIO"/>
</dbReference>
<name>A0AAE1FJG5_PETCI</name>
<evidence type="ECO:0000313" key="2">
    <source>
        <dbReference type="EMBL" id="KAK3874661.1"/>
    </source>
</evidence>
<dbReference type="PANTHER" id="PTHR46590">
    <property type="entry name" value="PHOSPHATIDYLINOSITOL TRANSFER PROTEIN CSR1-RELATED"/>
    <property type="match status" value="1"/>
</dbReference>
<dbReference type="Gene3D" id="3.40.525.10">
    <property type="entry name" value="CRAL-TRIO lipid binding domain"/>
    <property type="match status" value="1"/>
</dbReference>
<dbReference type="Pfam" id="PF00650">
    <property type="entry name" value="CRAL_TRIO"/>
    <property type="match status" value="1"/>
</dbReference>
<dbReference type="CDD" id="cd00170">
    <property type="entry name" value="SEC14"/>
    <property type="match status" value="1"/>
</dbReference>
<dbReference type="Proteomes" id="UP001286313">
    <property type="component" value="Unassembled WGS sequence"/>
</dbReference>
<protein>
    <recommendedName>
        <fullName evidence="1">CRAL-TRIO domain-containing protein</fullName>
    </recommendedName>
</protein>
<evidence type="ECO:0000313" key="3">
    <source>
        <dbReference type="Proteomes" id="UP001286313"/>
    </source>
</evidence>